<dbReference type="InterPro" id="IPR006076">
    <property type="entry name" value="FAD-dep_OxRdtase"/>
</dbReference>
<feature type="binding site" evidence="6">
    <location>
        <position position="193"/>
    </location>
    <ligand>
        <name>FAD</name>
        <dbReference type="ChEBI" id="CHEBI:57692"/>
    </ligand>
</feature>
<feature type="binding site" evidence="6">
    <location>
        <position position="173"/>
    </location>
    <ligand>
        <name>FAD</name>
        <dbReference type="ChEBI" id="CHEBI:57692"/>
    </ligand>
</feature>
<reference evidence="8" key="1">
    <citation type="submission" date="2023-02" db="EMBL/GenBank/DDBJ databases">
        <title>Mating type loci evolution in Malassezia.</title>
        <authorList>
            <person name="Coelho M.A."/>
        </authorList>
    </citation>
    <scope>NUCLEOTIDE SEQUENCE</scope>
    <source>
        <strain evidence="8">CBS 14136</strain>
    </source>
</reference>
<dbReference type="PANTHER" id="PTHR11530:SF30">
    <property type="entry name" value="FAD DEPENDENT OXIDOREDUCTASE DOMAIN-CONTAINING PROTEIN"/>
    <property type="match status" value="1"/>
</dbReference>
<evidence type="ECO:0000256" key="4">
    <source>
        <dbReference type="ARBA" id="ARBA00022827"/>
    </source>
</evidence>
<dbReference type="Pfam" id="PF01266">
    <property type="entry name" value="DAO"/>
    <property type="match status" value="1"/>
</dbReference>
<keyword evidence="9" id="KW-1185">Reference proteome</keyword>
<dbReference type="PIRSF" id="PIRSF000189">
    <property type="entry name" value="D-aa_oxidase"/>
    <property type="match status" value="1"/>
</dbReference>
<dbReference type="PANTHER" id="PTHR11530">
    <property type="entry name" value="D-AMINO ACID OXIDASE"/>
    <property type="match status" value="1"/>
</dbReference>
<dbReference type="GO" id="GO:0003884">
    <property type="term" value="F:D-amino-acid oxidase activity"/>
    <property type="evidence" value="ECO:0007669"/>
    <property type="project" value="UniProtKB-EC"/>
</dbReference>
<comment type="similarity">
    <text evidence="2">Belongs to the DAMOX/DASOX family.</text>
</comment>
<evidence type="ECO:0000256" key="3">
    <source>
        <dbReference type="ARBA" id="ARBA00022630"/>
    </source>
</evidence>
<dbReference type="Gene3D" id="3.40.50.720">
    <property type="entry name" value="NAD(P)-binding Rossmann-like Domain"/>
    <property type="match status" value="1"/>
</dbReference>
<dbReference type="Proteomes" id="UP001214628">
    <property type="component" value="Chromosome 2"/>
</dbReference>
<organism evidence="8 9">
    <name type="scientific">Malassezia psittaci</name>
    <dbReference type="NCBI Taxonomy" id="1821823"/>
    <lineage>
        <taxon>Eukaryota</taxon>
        <taxon>Fungi</taxon>
        <taxon>Dikarya</taxon>
        <taxon>Basidiomycota</taxon>
        <taxon>Ustilaginomycotina</taxon>
        <taxon>Malasseziomycetes</taxon>
        <taxon>Malasseziales</taxon>
        <taxon>Malasseziaceae</taxon>
        <taxon>Malassezia</taxon>
    </lineage>
</organism>
<dbReference type="EC" id="1.4.3.3" evidence="8"/>
<feature type="domain" description="FAD dependent oxidoreductase" evidence="7">
    <location>
        <begin position="8"/>
        <end position="344"/>
    </location>
</feature>
<gene>
    <name evidence="8" type="ORF">MPSI1_002042</name>
</gene>
<protein>
    <submittedName>
        <fullName evidence="8">D-amino-acid oxidase</fullName>
        <ecNumber evidence="8">1.4.3.3</ecNumber>
    </submittedName>
</protein>
<evidence type="ECO:0000256" key="1">
    <source>
        <dbReference type="ARBA" id="ARBA00001974"/>
    </source>
</evidence>
<evidence type="ECO:0000256" key="5">
    <source>
        <dbReference type="ARBA" id="ARBA00023002"/>
    </source>
</evidence>
<dbReference type="EMBL" id="CP118376">
    <property type="protein sequence ID" value="WFD43381.1"/>
    <property type="molecule type" value="Genomic_DNA"/>
</dbReference>
<dbReference type="SUPFAM" id="SSF54373">
    <property type="entry name" value="FAD-linked reductases, C-terminal domain"/>
    <property type="match status" value="1"/>
</dbReference>
<evidence type="ECO:0000256" key="6">
    <source>
        <dbReference type="PIRSR" id="PIRSR000189-1"/>
    </source>
</evidence>
<accession>A0AAF0JKG9</accession>
<keyword evidence="4 6" id="KW-0274">FAD</keyword>
<dbReference type="GO" id="GO:0019478">
    <property type="term" value="P:D-amino acid catabolic process"/>
    <property type="evidence" value="ECO:0007669"/>
    <property type="project" value="TreeGrafter"/>
</dbReference>
<dbReference type="InterPro" id="IPR023209">
    <property type="entry name" value="DAO"/>
</dbReference>
<feature type="binding site" evidence="6">
    <location>
        <position position="242"/>
    </location>
    <ligand>
        <name>D-dopa</name>
        <dbReference type="ChEBI" id="CHEBI:149689"/>
    </ligand>
</feature>
<comment type="cofactor">
    <cofactor evidence="1 6">
        <name>FAD</name>
        <dbReference type="ChEBI" id="CHEBI:57692"/>
    </cofactor>
</comment>
<name>A0AAF0JKG9_9BASI</name>
<feature type="binding site" evidence="6">
    <location>
        <begin position="41"/>
        <end position="42"/>
    </location>
    <ligand>
        <name>FAD</name>
        <dbReference type="ChEBI" id="CHEBI:57692"/>
    </ligand>
</feature>
<keyword evidence="5 8" id="KW-0560">Oxidoreductase</keyword>
<dbReference type="AlphaFoldDB" id="A0AAF0JKG9"/>
<proteinExistence type="inferred from homology"/>
<sequence>MTASSKQAVIVGAGVLGLTSALELRKRGYDVTIIAKDLPHDRHSQAFASPWAGANWLSYAGKDEAQRRRDAITFKKFKELSKELPEEILAFMPYSSFHNQQNDFETYWFGDLCGGIKSYPAGQPKTTEQAPFLYEFESLGLNVPRYLDWLVMQLKQPGNGPSGAPVRFLRGNVPSLKAAAELVPQATIVINATGLGAKNLGDVRDEKVYPIRGQTVLVYAPKFRDAKVSHCYDRRTPQGSNYVIPRARSGQVILGGTFDARKTDTLIPDADVTRMILKNCTELAPELLPDHVDPKDPDAWVTLDVLSNNIGVRPAREGGVRVELDKPMSIDGRKVGIIHAYGIGTCPTYDSGPAGYQSSYGIASEVLDLVTQYESASKPSAKL</sequence>
<dbReference type="Gene3D" id="3.30.9.10">
    <property type="entry name" value="D-Amino Acid Oxidase, subunit A, domain 2"/>
    <property type="match status" value="1"/>
</dbReference>
<feature type="binding site" evidence="6">
    <location>
        <position position="313"/>
    </location>
    <ligand>
        <name>D-serine</name>
        <dbReference type="ChEBI" id="CHEBI:35247"/>
    </ligand>
</feature>
<evidence type="ECO:0000313" key="8">
    <source>
        <dbReference type="EMBL" id="WFD43381.1"/>
    </source>
</evidence>
<evidence type="ECO:0000256" key="2">
    <source>
        <dbReference type="ARBA" id="ARBA00006730"/>
    </source>
</evidence>
<evidence type="ECO:0000259" key="7">
    <source>
        <dbReference type="Pfam" id="PF01266"/>
    </source>
</evidence>
<dbReference type="SUPFAM" id="SSF51971">
    <property type="entry name" value="Nucleotide-binding domain"/>
    <property type="match status" value="1"/>
</dbReference>
<keyword evidence="3" id="KW-0285">Flavoprotein</keyword>
<feature type="binding site" evidence="6">
    <location>
        <position position="230"/>
    </location>
    <ligand>
        <name>D-dopa</name>
        <dbReference type="ChEBI" id="CHEBI:149689"/>
    </ligand>
</feature>
<evidence type="ECO:0000313" key="9">
    <source>
        <dbReference type="Proteomes" id="UP001214628"/>
    </source>
</evidence>
<dbReference type="GO" id="GO:0005737">
    <property type="term" value="C:cytoplasm"/>
    <property type="evidence" value="ECO:0007669"/>
    <property type="project" value="TreeGrafter"/>
</dbReference>
<dbReference type="GO" id="GO:0071949">
    <property type="term" value="F:FAD binding"/>
    <property type="evidence" value="ECO:0007669"/>
    <property type="project" value="InterPro"/>
</dbReference>